<evidence type="ECO:0000313" key="4">
    <source>
        <dbReference type="Proteomes" id="UP001589792"/>
    </source>
</evidence>
<dbReference type="Gene3D" id="2.60.40.1090">
    <property type="entry name" value="Fimbrial-type adhesion domain"/>
    <property type="match status" value="1"/>
</dbReference>
<organism evidence="3 4">
    <name type="scientific">Serratia aquatilis</name>
    <dbReference type="NCBI Taxonomy" id="1737515"/>
    <lineage>
        <taxon>Bacteria</taxon>
        <taxon>Pseudomonadati</taxon>
        <taxon>Pseudomonadota</taxon>
        <taxon>Gammaproteobacteria</taxon>
        <taxon>Enterobacterales</taxon>
        <taxon>Yersiniaceae</taxon>
        <taxon>Serratia</taxon>
    </lineage>
</organism>
<sequence length="182" mass="18801">MDLKNVFKNAALCLALASMGASFTTLAAGATLTIKGTIKASPCVVDADDAAGNVSVNLGDSIEANTLAAPNRFSDWKDFTLHLKDCPDATTQAVATFSGTQATETGAANMYKNTGTAGKVQIELQDSRGGGTRQGNSSTMMVPVTLATHDATFPMRARAYTVEGGVTPGTILGVVQVAFTYQ</sequence>
<dbReference type="RefSeq" id="WP_380673973.1">
    <property type="nucleotide sequence ID" value="NZ_CP173186.1"/>
</dbReference>
<evidence type="ECO:0000259" key="2">
    <source>
        <dbReference type="Pfam" id="PF00419"/>
    </source>
</evidence>
<dbReference type="InterPro" id="IPR008966">
    <property type="entry name" value="Adhesion_dom_sf"/>
</dbReference>
<dbReference type="InterPro" id="IPR036937">
    <property type="entry name" value="Adhesion_dom_fimbrial_sf"/>
</dbReference>
<feature type="chain" id="PRO_5045533645" evidence="1">
    <location>
        <begin position="28"/>
        <end position="182"/>
    </location>
</feature>
<protein>
    <submittedName>
        <fullName evidence="3">Fimbrial protein</fullName>
    </submittedName>
</protein>
<comment type="caution">
    <text evidence="3">The sequence shown here is derived from an EMBL/GenBank/DDBJ whole genome shotgun (WGS) entry which is preliminary data.</text>
</comment>
<dbReference type="InterPro" id="IPR050263">
    <property type="entry name" value="Bact_Fimbrial_Adh_Pro"/>
</dbReference>
<dbReference type="PANTHER" id="PTHR33420">
    <property type="entry name" value="FIMBRIAL SUBUNIT ELFA-RELATED"/>
    <property type="match status" value="1"/>
</dbReference>
<gene>
    <name evidence="3" type="ORF">ACFFJ3_07120</name>
</gene>
<evidence type="ECO:0000313" key="3">
    <source>
        <dbReference type="EMBL" id="MFC0226272.1"/>
    </source>
</evidence>
<feature type="domain" description="Fimbrial-type adhesion" evidence="2">
    <location>
        <begin position="33"/>
        <end position="182"/>
    </location>
</feature>
<keyword evidence="1" id="KW-0732">Signal</keyword>
<dbReference type="EMBL" id="JBHLXG010000005">
    <property type="protein sequence ID" value="MFC0226272.1"/>
    <property type="molecule type" value="Genomic_DNA"/>
</dbReference>
<reference evidence="3 4" key="1">
    <citation type="submission" date="2024-09" db="EMBL/GenBank/DDBJ databases">
        <authorList>
            <person name="Sun Q."/>
            <person name="Mori K."/>
        </authorList>
    </citation>
    <scope>NUCLEOTIDE SEQUENCE [LARGE SCALE GENOMIC DNA]</scope>
    <source>
        <strain evidence="3 4">CCM 8626</strain>
    </source>
</reference>
<keyword evidence="4" id="KW-1185">Reference proteome</keyword>
<name>A0ABV6EBA6_9GAMM</name>
<dbReference type="SUPFAM" id="SSF49401">
    <property type="entry name" value="Bacterial adhesins"/>
    <property type="match status" value="1"/>
</dbReference>
<dbReference type="Pfam" id="PF00419">
    <property type="entry name" value="Fimbrial"/>
    <property type="match status" value="1"/>
</dbReference>
<proteinExistence type="predicted"/>
<dbReference type="InterPro" id="IPR000259">
    <property type="entry name" value="Adhesion_dom_fimbrial"/>
</dbReference>
<dbReference type="Proteomes" id="UP001589792">
    <property type="component" value="Unassembled WGS sequence"/>
</dbReference>
<evidence type="ECO:0000256" key="1">
    <source>
        <dbReference type="SAM" id="SignalP"/>
    </source>
</evidence>
<accession>A0ABV6EBA6</accession>
<dbReference type="PANTHER" id="PTHR33420:SF27">
    <property type="entry name" value="PROTEIN FIMG"/>
    <property type="match status" value="1"/>
</dbReference>
<feature type="signal peptide" evidence="1">
    <location>
        <begin position="1"/>
        <end position="27"/>
    </location>
</feature>